<reference evidence="2" key="1">
    <citation type="journal article" date="2021" name="Proc. Natl. Acad. Sci. U.S.A.">
        <title>A Catalog of Tens of Thousands of Viruses from Human Metagenomes Reveals Hidden Associations with Chronic Diseases.</title>
        <authorList>
            <person name="Tisza M.J."/>
            <person name="Buck C.B."/>
        </authorList>
    </citation>
    <scope>NUCLEOTIDE SEQUENCE</scope>
    <source>
        <strain evidence="2">CtylN24</strain>
    </source>
</reference>
<keyword evidence="1" id="KW-0812">Transmembrane</keyword>
<dbReference type="EMBL" id="BK032697">
    <property type="protein sequence ID" value="DAF55701.1"/>
    <property type="molecule type" value="Genomic_DNA"/>
</dbReference>
<keyword evidence="1" id="KW-1133">Transmembrane helix</keyword>
<accession>A0A8S5SXB2</accession>
<evidence type="ECO:0000313" key="2">
    <source>
        <dbReference type="EMBL" id="DAF55701.1"/>
    </source>
</evidence>
<evidence type="ECO:0000256" key="1">
    <source>
        <dbReference type="SAM" id="Phobius"/>
    </source>
</evidence>
<feature type="transmembrane region" description="Helical" evidence="1">
    <location>
        <begin position="12"/>
        <end position="30"/>
    </location>
</feature>
<name>A0A8S5SXB2_9CAUD</name>
<proteinExistence type="predicted"/>
<sequence>MTRPIYDGRISLGNIITIIGMVLTGFWWLANADKKDALQDAQIEANKSALKELIAAEQQARKEAVQELRIRIDADRVEMRQQFDKLNAKVDELIKFQGGR</sequence>
<keyword evidence="1" id="KW-0472">Membrane</keyword>
<protein>
    <submittedName>
        <fullName evidence="2">Uncharacterized protein</fullName>
    </submittedName>
</protein>
<organism evidence="2">
    <name type="scientific">Podoviridae sp. ctylN24</name>
    <dbReference type="NCBI Taxonomy" id="2827756"/>
    <lineage>
        <taxon>Viruses</taxon>
        <taxon>Duplodnaviria</taxon>
        <taxon>Heunggongvirae</taxon>
        <taxon>Uroviricota</taxon>
        <taxon>Caudoviricetes</taxon>
    </lineage>
</organism>